<accession>A0AAD5N514</accession>
<reference evidence="2" key="1">
    <citation type="submission" date="2021-06" db="EMBL/GenBank/DDBJ databases">
        <title>Parelaphostrongylus tenuis whole genome reference sequence.</title>
        <authorList>
            <person name="Garwood T.J."/>
            <person name="Larsen P.A."/>
            <person name="Fountain-Jones N.M."/>
            <person name="Garbe J.R."/>
            <person name="Macchietto M.G."/>
            <person name="Kania S.A."/>
            <person name="Gerhold R.W."/>
            <person name="Richards J.E."/>
            <person name="Wolf T.M."/>
        </authorList>
    </citation>
    <scope>NUCLEOTIDE SEQUENCE</scope>
    <source>
        <strain evidence="2">MNPRO001-30</strain>
        <tissue evidence="2">Meninges</tissue>
    </source>
</reference>
<evidence type="ECO:0000313" key="2">
    <source>
        <dbReference type="EMBL" id="KAJ1360184.1"/>
    </source>
</evidence>
<protein>
    <submittedName>
        <fullName evidence="2">Uncharacterized protein</fullName>
    </submittedName>
</protein>
<dbReference type="EMBL" id="JAHQIW010003796">
    <property type="protein sequence ID" value="KAJ1360184.1"/>
    <property type="molecule type" value="Genomic_DNA"/>
</dbReference>
<name>A0AAD5N514_PARTN</name>
<sequence length="66" mass="6977">MRTAAIATLTAHNSPQQPSAQYVASLGQAPQYKENPADQTSQERGRSASASLTGNVERPTPSLSHL</sequence>
<gene>
    <name evidence="2" type="ORF">KIN20_019099</name>
</gene>
<proteinExistence type="predicted"/>
<evidence type="ECO:0000256" key="1">
    <source>
        <dbReference type="SAM" id="MobiDB-lite"/>
    </source>
</evidence>
<organism evidence="2 3">
    <name type="scientific">Parelaphostrongylus tenuis</name>
    <name type="common">Meningeal worm</name>
    <dbReference type="NCBI Taxonomy" id="148309"/>
    <lineage>
        <taxon>Eukaryota</taxon>
        <taxon>Metazoa</taxon>
        <taxon>Ecdysozoa</taxon>
        <taxon>Nematoda</taxon>
        <taxon>Chromadorea</taxon>
        <taxon>Rhabditida</taxon>
        <taxon>Rhabditina</taxon>
        <taxon>Rhabditomorpha</taxon>
        <taxon>Strongyloidea</taxon>
        <taxon>Metastrongylidae</taxon>
        <taxon>Parelaphostrongylus</taxon>
    </lineage>
</organism>
<dbReference type="AlphaFoldDB" id="A0AAD5N514"/>
<dbReference type="Proteomes" id="UP001196413">
    <property type="component" value="Unassembled WGS sequence"/>
</dbReference>
<feature type="region of interest" description="Disordered" evidence="1">
    <location>
        <begin position="1"/>
        <end position="66"/>
    </location>
</feature>
<feature type="compositionally biased region" description="Polar residues" evidence="1">
    <location>
        <begin position="10"/>
        <end position="22"/>
    </location>
</feature>
<keyword evidence="3" id="KW-1185">Reference proteome</keyword>
<evidence type="ECO:0000313" key="3">
    <source>
        <dbReference type="Proteomes" id="UP001196413"/>
    </source>
</evidence>
<comment type="caution">
    <text evidence="2">The sequence shown here is derived from an EMBL/GenBank/DDBJ whole genome shotgun (WGS) entry which is preliminary data.</text>
</comment>